<dbReference type="Proteomes" id="UP001194746">
    <property type="component" value="Unassembled WGS sequence"/>
</dbReference>
<keyword evidence="2" id="KW-1133">Transmembrane helix</keyword>
<dbReference type="Gene3D" id="1.10.275.10">
    <property type="entry name" value="Fumarase/aspartase (N-terminal domain)"/>
    <property type="match status" value="1"/>
</dbReference>
<evidence type="ECO:0000313" key="4">
    <source>
        <dbReference type="Proteomes" id="UP001194746"/>
    </source>
</evidence>
<dbReference type="InterPro" id="IPR001106">
    <property type="entry name" value="Aromatic_Lyase"/>
</dbReference>
<keyword evidence="4" id="KW-1185">Reference proteome</keyword>
<dbReference type="InterPro" id="IPR008948">
    <property type="entry name" value="L-Aspartase-like"/>
</dbReference>
<dbReference type="GO" id="GO:0003824">
    <property type="term" value="F:catalytic activity"/>
    <property type="evidence" value="ECO:0007669"/>
    <property type="project" value="InterPro"/>
</dbReference>
<gene>
    <name evidence="3" type="ORF">FE257_012319</name>
</gene>
<dbReference type="AlphaFoldDB" id="A0AAD4CGG4"/>
<evidence type="ECO:0000313" key="3">
    <source>
        <dbReference type="EMBL" id="KAF9885847.1"/>
    </source>
</evidence>
<dbReference type="InterPro" id="IPR024083">
    <property type="entry name" value="Fumarase/histidase_N"/>
</dbReference>
<keyword evidence="2" id="KW-0812">Transmembrane</keyword>
<proteinExistence type="inferred from homology"/>
<dbReference type="Pfam" id="PF00221">
    <property type="entry name" value="Lyase_aromatic"/>
    <property type="match status" value="1"/>
</dbReference>
<dbReference type="EMBL" id="VCAU01000088">
    <property type="protein sequence ID" value="KAF9885847.1"/>
    <property type="molecule type" value="Genomic_DNA"/>
</dbReference>
<name>A0AAD4CGG4_ASPNN</name>
<feature type="transmembrane region" description="Helical" evidence="2">
    <location>
        <begin position="111"/>
        <end position="128"/>
    </location>
</feature>
<reference evidence="3" key="2">
    <citation type="submission" date="2020-02" db="EMBL/GenBank/DDBJ databases">
        <authorList>
            <person name="Gilchrist C.L.M."/>
            <person name="Chooi Y.-H."/>
        </authorList>
    </citation>
    <scope>NUCLEOTIDE SEQUENCE</scope>
    <source>
        <strain evidence="3">MST-FP2251</strain>
    </source>
</reference>
<protein>
    <submittedName>
        <fullName evidence="3">Uncharacterized protein</fullName>
    </submittedName>
</protein>
<keyword evidence="2" id="KW-0472">Membrane</keyword>
<evidence type="ECO:0000256" key="1">
    <source>
        <dbReference type="ARBA" id="ARBA00007238"/>
    </source>
</evidence>
<reference evidence="3" key="1">
    <citation type="journal article" date="2019" name="Beilstein J. Org. Chem.">
        <title>Nanangenines: drimane sesquiterpenoids as the dominant metabolite cohort of a novel Australian fungus, Aspergillus nanangensis.</title>
        <authorList>
            <person name="Lacey H.J."/>
            <person name="Gilchrist C.L.M."/>
            <person name="Crombie A."/>
            <person name="Kalaitzis J.A."/>
            <person name="Vuong D."/>
            <person name="Rutledge P.J."/>
            <person name="Turner P."/>
            <person name="Pitt J.I."/>
            <person name="Lacey E."/>
            <person name="Chooi Y.H."/>
            <person name="Piggott A.M."/>
        </authorList>
    </citation>
    <scope>NUCLEOTIDE SEQUENCE</scope>
    <source>
        <strain evidence="3">MST-FP2251</strain>
    </source>
</reference>
<dbReference type="SUPFAM" id="SSF48557">
    <property type="entry name" value="L-aspartase-like"/>
    <property type="match status" value="1"/>
</dbReference>
<accession>A0AAD4CGG4</accession>
<organism evidence="3 4">
    <name type="scientific">Aspergillus nanangensis</name>
    <dbReference type="NCBI Taxonomy" id="2582783"/>
    <lineage>
        <taxon>Eukaryota</taxon>
        <taxon>Fungi</taxon>
        <taxon>Dikarya</taxon>
        <taxon>Ascomycota</taxon>
        <taxon>Pezizomycotina</taxon>
        <taxon>Eurotiomycetes</taxon>
        <taxon>Eurotiomycetidae</taxon>
        <taxon>Eurotiales</taxon>
        <taxon>Aspergillaceae</taxon>
        <taxon>Aspergillus</taxon>
        <taxon>Aspergillus subgen. Circumdati</taxon>
    </lineage>
</organism>
<comment type="caution">
    <text evidence="3">The sequence shown here is derived from an EMBL/GenBank/DDBJ whole genome shotgun (WGS) entry which is preliminary data.</text>
</comment>
<comment type="similarity">
    <text evidence="1">Belongs to the PAL/histidase family.</text>
</comment>
<evidence type="ECO:0000256" key="2">
    <source>
        <dbReference type="SAM" id="Phobius"/>
    </source>
</evidence>
<sequence>MVKQLGSQDDLSPVVPLRGMISASGDLMLLAYVVGTIQGRPGILVRSGCRTLNTEQGLKAIGTRAITLRPEEGLDNPRLWISAEQHSMSELAYLINLCYILRHTWMGGKPVSVIIICLIPCLFLDIYASKNASTRIFKDLG</sequence>